<name>A0A1H0Q3D1_MICTS</name>
<organism evidence="4 5">
    <name type="scientific">Microbacterium testaceum (strain StLB037)</name>
    <dbReference type="NCBI Taxonomy" id="979556"/>
    <lineage>
        <taxon>Bacteria</taxon>
        <taxon>Bacillati</taxon>
        <taxon>Actinomycetota</taxon>
        <taxon>Actinomycetes</taxon>
        <taxon>Micrococcales</taxon>
        <taxon>Microbacteriaceae</taxon>
        <taxon>Microbacterium</taxon>
    </lineage>
</organism>
<protein>
    <submittedName>
        <fullName evidence="4">Uncharacterized membrane protein YiaA</fullName>
    </submittedName>
</protein>
<evidence type="ECO:0000313" key="4">
    <source>
        <dbReference type="EMBL" id="SDP11927.1"/>
    </source>
</evidence>
<sequence>MPDGRSLSIGADEARSHSTDPPAWRFRHKTSASFSATAYVPVRGPDEGVGKMTDIHTQQMLGRPTGAFVGASWVALGLGASVYFIGLYNAHMTLAEKGFYLSVFLLGLFAAISVQKAVRDRAEDIPVTGAYLGVAWGMLIVALALMSVGLWNAELLLSEKGFYGIGFAMSLFAVVAVQKNVRDLAAFRNVHPDTAPVEHTGYPTMG</sequence>
<evidence type="ECO:0000256" key="1">
    <source>
        <dbReference type="SAM" id="MobiDB-lite"/>
    </source>
</evidence>
<keyword evidence="2" id="KW-0812">Transmembrane</keyword>
<feature type="transmembrane region" description="Helical" evidence="2">
    <location>
        <begin position="98"/>
        <end position="118"/>
    </location>
</feature>
<feature type="domain" description="YiaAB two helix" evidence="3">
    <location>
        <begin position="68"/>
        <end position="120"/>
    </location>
</feature>
<feature type="transmembrane region" description="Helical" evidence="2">
    <location>
        <begin position="161"/>
        <end position="178"/>
    </location>
</feature>
<evidence type="ECO:0000256" key="2">
    <source>
        <dbReference type="SAM" id="Phobius"/>
    </source>
</evidence>
<dbReference type="AlphaFoldDB" id="A0A1H0Q3D1"/>
<feature type="region of interest" description="Disordered" evidence="1">
    <location>
        <begin position="1"/>
        <end position="22"/>
    </location>
</feature>
<keyword evidence="2" id="KW-1133">Transmembrane helix</keyword>
<dbReference type="GO" id="GO:0006974">
    <property type="term" value="P:DNA damage response"/>
    <property type="evidence" value="ECO:0007669"/>
    <property type="project" value="TreeGrafter"/>
</dbReference>
<evidence type="ECO:0000313" key="5">
    <source>
        <dbReference type="Proteomes" id="UP000186456"/>
    </source>
</evidence>
<dbReference type="Proteomes" id="UP000186456">
    <property type="component" value="Unassembled WGS sequence"/>
</dbReference>
<dbReference type="Pfam" id="PF05360">
    <property type="entry name" value="YiaAB"/>
    <property type="match status" value="2"/>
</dbReference>
<keyword evidence="2" id="KW-0472">Membrane</keyword>
<feature type="transmembrane region" description="Helical" evidence="2">
    <location>
        <begin position="66"/>
        <end position="86"/>
    </location>
</feature>
<dbReference type="InterPro" id="IPR008024">
    <property type="entry name" value="YiaAB"/>
</dbReference>
<proteinExistence type="predicted"/>
<accession>A0A1H0Q3D1</accession>
<reference evidence="4 5" key="1">
    <citation type="submission" date="2016-10" db="EMBL/GenBank/DDBJ databases">
        <authorList>
            <person name="de Groot N.N."/>
        </authorList>
    </citation>
    <scope>NUCLEOTIDE SEQUENCE [LARGE SCALE GENOMIC DNA]</scope>
    <source>
        <strain evidence="4 5">StLB037</strain>
    </source>
</reference>
<feature type="transmembrane region" description="Helical" evidence="2">
    <location>
        <begin position="130"/>
        <end position="149"/>
    </location>
</feature>
<dbReference type="GO" id="GO:0005886">
    <property type="term" value="C:plasma membrane"/>
    <property type="evidence" value="ECO:0007669"/>
    <property type="project" value="TreeGrafter"/>
</dbReference>
<gene>
    <name evidence="4" type="ORF">SAMN04487788_2192</name>
</gene>
<dbReference type="NCBIfam" id="NF008482">
    <property type="entry name" value="PRK11383.1"/>
    <property type="match status" value="1"/>
</dbReference>
<dbReference type="InterPro" id="IPR038972">
    <property type="entry name" value="YiaA-like"/>
</dbReference>
<evidence type="ECO:0000259" key="3">
    <source>
        <dbReference type="Pfam" id="PF05360"/>
    </source>
</evidence>
<dbReference type="PANTHER" id="PTHR37290">
    <property type="entry name" value="INNER MEMBRANE PROTEIN YIAA-RELATED"/>
    <property type="match status" value="1"/>
</dbReference>
<dbReference type="PANTHER" id="PTHR37290:SF1">
    <property type="entry name" value="INNER MEMBRANE PROTEIN YIAA"/>
    <property type="match status" value="1"/>
</dbReference>
<feature type="domain" description="YiaAB two helix" evidence="3">
    <location>
        <begin position="131"/>
        <end position="183"/>
    </location>
</feature>
<dbReference type="EMBL" id="FNJN01000004">
    <property type="protein sequence ID" value="SDP11927.1"/>
    <property type="molecule type" value="Genomic_DNA"/>
</dbReference>